<comment type="caution">
    <text evidence="2">The sequence shown here is derived from an EMBL/GenBank/DDBJ whole genome shotgun (WGS) entry which is preliminary data.</text>
</comment>
<name>A0A210QJZ0_MIZYE</name>
<organism evidence="2 3">
    <name type="scientific">Mizuhopecten yessoensis</name>
    <name type="common">Japanese scallop</name>
    <name type="synonym">Patinopecten yessoensis</name>
    <dbReference type="NCBI Taxonomy" id="6573"/>
    <lineage>
        <taxon>Eukaryota</taxon>
        <taxon>Metazoa</taxon>
        <taxon>Spiralia</taxon>
        <taxon>Lophotrochozoa</taxon>
        <taxon>Mollusca</taxon>
        <taxon>Bivalvia</taxon>
        <taxon>Autobranchia</taxon>
        <taxon>Pteriomorphia</taxon>
        <taxon>Pectinida</taxon>
        <taxon>Pectinoidea</taxon>
        <taxon>Pectinidae</taxon>
        <taxon>Mizuhopecten</taxon>
    </lineage>
</organism>
<dbReference type="OrthoDB" id="6102378at2759"/>
<feature type="compositionally biased region" description="Basic and acidic residues" evidence="1">
    <location>
        <begin position="135"/>
        <end position="148"/>
    </location>
</feature>
<reference evidence="2 3" key="1">
    <citation type="journal article" date="2017" name="Nat. Ecol. Evol.">
        <title>Scallop genome provides insights into evolution of bilaterian karyotype and development.</title>
        <authorList>
            <person name="Wang S."/>
            <person name="Zhang J."/>
            <person name="Jiao W."/>
            <person name="Li J."/>
            <person name="Xun X."/>
            <person name="Sun Y."/>
            <person name="Guo X."/>
            <person name="Huan P."/>
            <person name="Dong B."/>
            <person name="Zhang L."/>
            <person name="Hu X."/>
            <person name="Sun X."/>
            <person name="Wang J."/>
            <person name="Zhao C."/>
            <person name="Wang Y."/>
            <person name="Wang D."/>
            <person name="Huang X."/>
            <person name="Wang R."/>
            <person name="Lv J."/>
            <person name="Li Y."/>
            <person name="Zhang Z."/>
            <person name="Liu B."/>
            <person name="Lu W."/>
            <person name="Hui Y."/>
            <person name="Liang J."/>
            <person name="Zhou Z."/>
            <person name="Hou R."/>
            <person name="Li X."/>
            <person name="Liu Y."/>
            <person name="Li H."/>
            <person name="Ning X."/>
            <person name="Lin Y."/>
            <person name="Zhao L."/>
            <person name="Xing Q."/>
            <person name="Dou J."/>
            <person name="Li Y."/>
            <person name="Mao J."/>
            <person name="Guo H."/>
            <person name="Dou H."/>
            <person name="Li T."/>
            <person name="Mu C."/>
            <person name="Jiang W."/>
            <person name="Fu Q."/>
            <person name="Fu X."/>
            <person name="Miao Y."/>
            <person name="Liu J."/>
            <person name="Yu Q."/>
            <person name="Li R."/>
            <person name="Liao H."/>
            <person name="Li X."/>
            <person name="Kong Y."/>
            <person name="Jiang Z."/>
            <person name="Chourrout D."/>
            <person name="Li R."/>
            <person name="Bao Z."/>
        </authorList>
    </citation>
    <scope>NUCLEOTIDE SEQUENCE [LARGE SCALE GENOMIC DNA]</scope>
    <source>
        <strain evidence="2 3">PY_sf001</strain>
    </source>
</reference>
<evidence type="ECO:0000313" key="2">
    <source>
        <dbReference type="EMBL" id="OWF49006.1"/>
    </source>
</evidence>
<keyword evidence="3" id="KW-1185">Reference proteome</keyword>
<feature type="region of interest" description="Disordered" evidence="1">
    <location>
        <begin position="383"/>
        <end position="450"/>
    </location>
</feature>
<feature type="compositionally biased region" description="Basic and acidic residues" evidence="1">
    <location>
        <begin position="602"/>
        <end position="616"/>
    </location>
</feature>
<dbReference type="AlphaFoldDB" id="A0A210QJZ0"/>
<feature type="region of interest" description="Disordered" evidence="1">
    <location>
        <begin position="1"/>
        <end position="51"/>
    </location>
</feature>
<feature type="region of interest" description="Disordered" evidence="1">
    <location>
        <begin position="123"/>
        <end position="153"/>
    </location>
</feature>
<accession>A0A210QJZ0</accession>
<feature type="compositionally biased region" description="Pro residues" evidence="1">
    <location>
        <begin position="403"/>
        <end position="434"/>
    </location>
</feature>
<feature type="compositionally biased region" description="Basic residues" evidence="1">
    <location>
        <begin position="628"/>
        <end position="642"/>
    </location>
</feature>
<feature type="region of interest" description="Disordered" evidence="1">
    <location>
        <begin position="336"/>
        <end position="358"/>
    </location>
</feature>
<sequence>MRGAPSDVTGGELEFSESERLYGRGPGYSRIERSSETERRQSGNVESFGTVNLDRLRTDGLRGRQRTHQGTNMAYRDTRRVDSYKSGRVVTVPERRIVSHTTSQGRLVNRSPNRRLVVDRNVTRSSDRQYVNASPERRHVSPSPERRHVSPSPERYYVRETVDTKPQVEKVDKEVETCCCGCVEVVDSLYCCAGLKMFRCTCLDSEDEEGEEHREVVKQTKQPKVDKQYLFYRTQDRISDYSDSYTDETESDTYDEIDTKRLIPRPRSATYEKRVVSRDFGQSTRGYANVARSSRLMSRPRSAEHERYVRKVQPVQTLHREQLAPTLPPRPPVYERATHVSSKPPMIPPPTSKPAQRHVGVQMTTKYLIEQPKKKLVRNMGCQTVHIPSPPSTPSTSTYTSPSPSPVPTKDPSPISSPDPTPIPSPRVVSPPPSIRELTPSPEVEPLSPYEPAPIRYKTAIINIEEPEIEPQEEVLVFAKPPPRIEIPAPQPLPPPPVMYSIARPELYKNPDANSPSDPLYFSVSVNPFPVKNAPSPVISLVNKPNPDLGPIFHNSADPVYTIPPSKSDHPKRSPRFNTTEPETDTLTGPDYYQISTNYPHTKGEHLKKTEQKLDPYADNGKYTRPNKSGKSKGSPRPKKNRNKPESNTEPEVENVVDPVYYSVPTTKPLHSKGESPPPVVYRIIKPEHHSELEPEVNNVVETSHDPIPVKSHPEKPAHKKVFSDNVFVEMAFFDDICHKC</sequence>
<protein>
    <submittedName>
        <fullName evidence="2">Filamentous hemagglutinin</fullName>
    </submittedName>
</protein>
<feature type="region of interest" description="Disordered" evidence="1">
    <location>
        <begin position="553"/>
        <end position="659"/>
    </location>
</feature>
<feature type="compositionally biased region" description="Basic and acidic residues" evidence="1">
    <location>
        <begin position="30"/>
        <end position="41"/>
    </location>
</feature>
<proteinExistence type="predicted"/>
<dbReference type="EMBL" id="NEDP02003316">
    <property type="protein sequence ID" value="OWF49006.1"/>
    <property type="molecule type" value="Genomic_DNA"/>
</dbReference>
<evidence type="ECO:0000256" key="1">
    <source>
        <dbReference type="SAM" id="MobiDB-lite"/>
    </source>
</evidence>
<dbReference type="Proteomes" id="UP000242188">
    <property type="component" value="Unassembled WGS sequence"/>
</dbReference>
<evidence type="ECO:0000313" key="3">
    <source>
        <dbReference type="Proteomes" id="UP000242188"/>
    </source>
</evidence>
<feature type="compositionally biased region" description="Polar residues" evidence="1">
    <location>
        <begin position="576"/>
        <end position="587"/>
    </location>
</feature>
<gene>
    <name evidence="2" type="ORF">KP79_PYT06957</name>
</gene>